<dbReference type="FunFam" id="1.25.40.10:FF:000090">
    <property type="entry name" value="Pentatricopeptide repeat-containing protein, chloroplastic"/>
    <property type="match status" value="1"/>
</dbReference>
<feature type="repeat" description="PPR" evidence="2">
    <location>
        <begin position="308"/>
        <end position="342"/>
    </location>
</feature>
<evidence type="ECO:0000256" key="1">
    <source>
        <dbReference type="ARBA" id="ARBA00022737"/>
    </source>
</evidence>
<sequence>ILPLGVTVVNLPIYLRGEIQSSLRLNVIFVVRIGNIRMISRQIQTLFQLSKTSTKHFQLLHCFLLKTSLDHHEYFFSHLIISGASASLHHARQIFDNSSVAPPLFAWNTLIKAYAKSSSAPTESVKLFVELLRTPYDLKPDKFTYPFVIKACGRCSMLGVGGSVHSMAMKAGFGSNSHVCNTLLTMYSGCCVVEFSRKVFDEMSVRDVVSWSSMISAYVDCDLNLDALRVFKDMNTVNEKPNAVTYISLLSACTNLLNTRLGKSIHTHILTNGIEPNVVLETALLNMYAKSAHLDEAFHVFNSIADKNLQSWTVMISCLADYGHGEEAVSLFTRMEETGLRPDSMSFSTILSACSHKGLLQKGQELFDKMVNVYEITPTMEHYGCMVDLLGRAGKIEEAYQFIVSMPVEPNSVVLRSYLSACKHHGCGLYVDKYLMQLLLKIEPDLGANYVLAATVSSSSSMDNKMRNDMKIKGLKKVPGYSWVQAPGGDLDSVSE</sequence>
<keyword evidence="1" id="KW-0677">Repeat</keyword>
<accession>A0A022RGA9</accession>
<evidence type="ECO:0000313" key="4">
    <source>
        <dbReference type="Proteomes" id="UP000030748"/>
    </source>
</evidence>
<dbReference type="AlphaFoldDB" id="A0A022RGA9"/>
<dbReference type="PANTHER" id="PTHR47926:SF411">
    <property type="entry name" value="PENTATRICOPEPTIDE REPEAT-CONTAINING PROTEIN"/>
    <property type="match status" value="1"/>
</dbReference>
<dbReference type="GO" id="GO:0003723">
    <property type="term" value="F:RNA binding"/>
    <property type="evidence" value="ECO:0007669"/>
    <property type="project" value="InterPro"/>
</dbReference>
<evidence type="ECO:0008006" key="5">
    <source>
        <dbReference type="Google" id="ProtNLM"/>
    </source>
</evidence>
<dbReference type="InterPro" id="IPR046960">
    <property type="entry name" value="PPR_At4g14850-like_plant"/>
</dbReference>
<dbReference type="FunFam" id="1.25.40.10:FF:000427">
    <property type="entry name" value="Pentatricopeptide repeat-containing protein chloroplastic"/>
    <property type="match status" value="1"/>
</dbReference>
<dbReference type="Gene3D" id="1.25.40.10">
    <property type="entry name" value="Tetratricopeptide repeat domain"/>
    <property type="match status" value="3"/>
</dbReference>
<dbReference type="InterPro" id="IPR002885">
    <property type="entry name" value="PPR_rpt"/>
</dbReference>
<evidence type="ECO:0000313" key="3">
    <source>
        <dbReference type="EMBL" id="EYU39241.1"/>
    </source>
</evidence>
<feature type="repeat" description="PPR" evidence="2">
    <location>
        <begin position="207"/>
        <end position="241"/>
    </location>
</feature>
<gene>
    <name evidence="3" type="ORF">MIMGU_mgv1a021428mg</name>
</gene>
<name>A0A022RGA9_ERYGU</name>
<dbReference type="NCBIfam" id="TIGR00756">
    <property type="entry name" value="PPR"/>
    <property type="match status" value="1"/>
</dbReference>
<dbReference type="Pfam" id="PF13041">
    <property type="entry name" value="PPR_2"/>
    <property type="match status" value="2"/>
</dbReference>
<reference evidence="3 4" key="1">
    <citation type="journal article" date="2013" name="Proc. Natl. Acad. Sci. U.S.A.">
        <title>Fine-scale variation in meiotic recombination in Mimulus inferred from population shotgun sequencing.</title>
        <authorList>
            <person name="Hellsten U."/>
            <person name="Wright K.M."/>
            <person name="Jenkins J."/>
            <person name="Shu S."/>
            <person name="Yuan Y."/>
            <person name="Wessler S.R."/>
            <person name="Schmutz J."/>
            <person name="Willis J.H."/>
            <person name="Rokhsar D.S."/>
        </authorList>
    </citation>
    <scope>NUCLEOTIDE SEQUENCE [LARGE SCALE GENOMIC DNA]</scope>
    <source>
        <strain evidence="4">cv. DUN x IM62</strain>
    </source>
</reference>
<dbReference type="GO" id="GO:0009451">
    <property type="term" value="P:RNA modification"/>
    <property type="evidence" value="ECO:0000318"/>
    <property type="project" value="GO_Central"/>
</dbReference>
<dbReference type="eggNOG" id="KOG4197">
    <property type="taxonomic scope" value="Eukaryota"/>
</dbReference>
<dbReference type="EMBL" id="KI630454">
    <property type="protein sequence ID" value="EYU39241.1"/>
    <property type="molecule type" value="Genomic_DNA"/>
</dbReference>
<dbReference type="Pfam" id="PF01535">
    <property type="entry name" value="PPR"/>
    <property type="match status" value="3"/>
</dbReference>
<feature type="non-terminal residue" evidence="3">
    <location>
        <position position="1"/>
    </location>
</feature>
<proteinExistence type="predicted"/>
<evidence type="ECO:0000256" key="2">
    <source>
        <dbReference type="PROSITE-ProRule" id="PRU00708"/>
    </source>
</evidence>
<keyword evidence="4" id="KW-1185">Reference proteome</keyword>
<dbReference type="PANTHER" id="PTHR47926">
    <property type="entry name" value="PENTATRICOPEPTIDE REPEAT-CONTAINING PROTEIN"/>
    <property type="match status" value="1"/>
</dbReference>
<protein>
    <recommendedName>
        <fullName evidence="5">Pentacotripeptide-repeat region of PRORP domain-containing protein</fullName>
    </recommendedName>
</protein>
<dbReference type="InterPro" id="IPR011990">
    <property type="entry name" value="TPR-like_helical_dom_sf"/>
</dbReference>
<dbReference type="PROSITE" id="PS51375">
    <property type="entry name" value="PPR"/>
    <property type="match status" value="2"/>
</dbReference>
<organism evidence="3 4">
    <name type="scientific">Erythranthe guttata</name>
    <name type="common">Yellow monkey flower</name>
    <name type="synonym">Mimulus guttatus</name>
    <dbReference type="NCBI Taxonomy" id="4155"/>
    <lineage>
        <taxon>Eukaryota</taxon>
        <taxon>Viridiplantae</taxon>
        <taxon>Streptophyta</taxon>
        <taxon>Embryophyta</taxon>
        <taxon>Tracheophyta</taxon>
        <taxon>Spermatophyta</taxon>
        <taxon>Magnoliopsida</taxon>
        <taxon>eudicotyledons</taxon>
        <taxon>Gunneridae</taxon>
        <taxon>Pentapetalae</taxon>
        <taxon>asterids</taxon>
        <taxon>lamiids</taxon>
        <taxon>Lamiales</taxon>
        <taxon>Phrymaceae</taxon>
        <taxon>Erythranthe</taxon>
    </lineage>
</organism>
<dbReference type="Proteomes" id="UP000030748">
    <property type="component" value="Unassembled WGS sequence"/>
</dbReference>